<dbReference type="EMBL" id="JAINUG010000231">
    <property type="protein sequence ID" value="KAJ8386269.1"/>
    <property type="molecule type" value="Genomic_DNA"/>
</dbReference>
<feature type="region of interest" description="Disordered" evidence="1">
    <location>
        <begin position="1425"/>
        <end position="1445"/>
    </location>
</feature>
<feature type="compositionally biased region" description="Polar residues" evidence="1">
    <location>
        <begin position="732"/>
        <end position="742"/>
    </location>
</feature>
<feature type="region of interest" description="Disordered" evidence="1">
    <location>
        <begin position="2384"/>
        <end position="2511"/>
    </location>
</feature>
<feature type="compositionally biased region" description="Polar residues" evidence="1">
    <location>
        <begin position="2325"/>
        <end position="2343"/>
    </location>
</feature>
<feature type="domain" description="C2H2-type" evidence="2">
    <location>
        <begin position="8"/>
        <end position="30"/>
    </location>
</feature>
<dbReference type="InterPro" id="IPR013087">
    <property type="entry name" value="Znf_C2H2_type"/>
</dbReference>
<evidence type="ECO:0000313" key="3">
    <source>
        <dbReference type="EMBL" id="KAJ8386269.1"/>
    </source>
</evidence>
<feature type="region of interest" description="Disordered" evidence="1">
    <location>
        <begin position="731"/>
        <end position="751"/>
    </location>
</feature>
<dbReference type="Proteomes" id="UP001221898">
    <property type="component" value="Unassembled WGS sequence"/>
</dbReference>
<evidence type="ECO:0000256" key="1">
    <source>
        <dbReference type="SAM" id="MobiDB-lite"/>
    </source>
</evidence>
<feature type="region of interest" description="Disordered" evidence="1">
    <location>
        <begin position="1240"/>
        <end position="1311"/>
    </location>
</feature>
<feature type="compositionally biased region" description="Polar residues" evidence="1">
    <location>
        <begin position="2129"/>
        <end position="2148"/>
    </location>
</feature>
<accession>A0AAD7RL82</accession>
<feature type="compositionally biased region" description="Polar residues" evidence="1">
    <location>
        <begin position="2214"/>
        <end position="2227"/>
    </location>
</feature>
<organism evidence="3 4">
    <name type="scientific">Aldrovandia affinis</name>
    <dbReference type="NCBI Taxonomy" id="143900"/>
    <lineage>
        <taxon>Eukaryota</taxon>
        <taxon>Metazoa</taxon>
        <taxon>Chordata</taxon>
        <taxon>Craniata</taxon>
        <taxon>Vertebrata</taxon>
        <taxon>Euteleostomi</taxon>
        <taxon>Actinopterygii</taxon>
        <taxon>Neopterygii</taxon>
        <taxon>Teleostei</taxon>
        <taxon>Notacanthiformes</taxon>
        <taxon>Halosauridae</taxon>
        <taxon>Aldrovandia</taxon>
    </lineage>
</organism>
<reference evidence="3" key="1">
    <citation type="journal article" date="2023" name="Science">
        <title>Genome structures resolve the early diversification of teleost fishes.</title>
        <authorList>
            <person name="Parey E."/>
            <person name="Louis A."/>
            <person name="Montfort J."/>
            <person name="Bouchez O."/>
            <person name="Roques C."/>
            <person name="Iampietro C."/>
            <person name="Lluch J."/>
            <person name="Castinel A."/>
            <person name="Donnadieu C."/>
            <person name="Desvignes T."/>
            <person name="Floi Bucao C."/>
            <person name="Jouanno E."/>
            <person name="Wen M."/>
            <person name="Mejri S."/>
            <person name="Dirks R."/>
            <person name="Jansen H."/>
            <person name="Henkel C."/>
            <person name="Chen W.J."/>
            <person name="Zahm M."/>
            <person name="Cabau C."/>
            <person name="Klopp C."/>
            <person name="Thompson A.W."/>
            <person name="Robinson-Rechavi M."/>
            <person name="Braasch I."/>
            <person name="Lecointre G."/>
            <person name="Bobe J."/>
            <person name="Postlethwait J.H."/>
            <person name="Berthelot C."/>
            <person name="Roest Crollius H."/>
            <person name="Guiguen Y."/>
        </authorList>
    </citation>
    <scope>NUCLEOTIDE SEQUENCE</scope>
    <source>
        <strain evidence="3">NC1722</strain>
    </source>
</reference>
<gene>
    <name evidence="3" type="ORF">AAFF_G00174650</name>
</gene>
<dbReference type="SMART" id="SM00355">
    <property type="entry name" value="ZnF_C2H2"/>
    <property type="match status" value="7"/>
</dbReference>
<dbReference type="PROSITE" id="PS00028">
    <property type="entry name" value="ZINC_FINGER_C2H2_1"/>
    <property type="match status" value="2"/>
</dbReference>
<protein>
    <recommendedName>
        <fullName evidence="2">C2H2-type domain-containing protein</fullName>
    </recommendedName>
</protein>
<proteinExistence type="predicted"/>
<name>A0AAD7RL82_9TELE</name>
<feature type="region of interest" description="Disordered" evidence="1">
    <location>
        <begin position="2126"/>
        <end position="2367"/>
    </location>
</feature>
<feature type="compositionally biased region" description="Polar residues" evidence="1">
    <location>
        <begin position="2434"/>
        <end position="2444"/>
    </location>
</feature>
<keyword evidence="4" id="KW-1185">Reference proteome</keyword>
<feature type="domain" description="C2H2-type" evidence="2">
    <location>
        <begin position="88"/>
        <end position="109"/>
    </location>
</feature>
<evidence type="ECO:0000259" key="2">
    <source>
        <dbReference type="PROSITE" id="PS00028"/>
    </source>
</evidence>
<sequence length="2530" mass="283359">MEPKRLFCQDCGLKFDNVSSYKMHALGSAHQQQVAQLFHTVPHNGQVNFPHFILESLSKPNSTDPVIGLQLMSLCVSTAMGCVPFYVCHACQEKCQSRATLFHHKSTEHYFSVFACMNPERLNFGWFHPSEKGLRAKAVEEEKEQGAGVLRVIDIPKKVFENMTKATFSQTMKELAHSDNLKEVLRVDQPERMTLQEYLRNPARTYPLLGLNFLVEYRSIDSNELCGYLCLLCMKRVQQTRVIAHVIGFDHLFWYLERVHPSSLLSKSSYTLYTTKYELMILDLAKKAQEIGNSGDVQEMKLDSDVFAEVHTGSFANALELLQMIRKERNQSDLRPHVTPGQRLVPFKEVAQSPATPLEPVGDQQNMTEPDKAGQCSAVVAKGGKLSCQVCAPGSSFFYMSEYKKHVRGNKHHRRMESLFKTELHRTTMPIPRMVVYEYITNPGRTDPVIGLHLVTVCISAELIKSLMYLCHTCQDKCTSHVIMAHLTSSDHYFCTLAFMDPERLPFGWIPSQDMLSILRPQVQAVEKEQGSGLLQVFDMPTNFIGNTPYLPTMRALCQTDELNERLKVKKWIKLETYLTKPNRKHPILGLDFLVEYRCTKYRKLCGYLCLLCKKRVRETLVIAHIIGFDHLFCYLDLTHPSSLGSKSLYKHYDAQYNSMILDLATQAEKMDSSGKVQRQIELDPTVYDQVDSTEFSSALNKLQMVWEENNQSNFQPLVTSGPRLIPKKQTKALSSKPKNLAQSSEPQKPSQSSDLLWAYLKNKERREPMIGLNAVIECASDNLPPYYLCEACAEKMAQDCIIDHLISPAHRYHYLLLYLDPTQYKEIVSSSIDVALNRLQTIQKVQMPSDLQPLMIPGQRLVTVKEEMVQSQVTPQTLQQVSESTDIQKTVKMQGIVQEPALDLNHTESLFIGEPSQTQASEVLGRYINSKLRKEPIIGLNSFIERHSDNQPGFLECNACSERLAINCVISHLTGPGHRYTYIKSKHPDLLAGWSDNPSLTENLHMLRVMARYLEKKEGCGQFKVLRVGQDSVSEVGPTSTYKVATEKSDVTPEVSVGDPKSTEMKREYPLQKLGASPHFTVAQRSSELSKVIYNNKKKKKKKWRNVIIIGLREVTECSSANQETFYICNVCRVKISKFYIFYHIIGIQHHYNYIKAHYPSWLKQEGKKDHLPLMSRYIMKLAVAVKEKESRIGDVQVLELDVDLYKRLISMPVDSAVNNLQIWKEQIQNKDQTEQKGMKNLQHGPEPTPKQPCLPNPHDGAAKETEEQAGPSEPSGGVDDFRVPPETVTVKQEQMESPACPKEPIQDTPQEPIQVPQPIDTEQVTVKQEQVRGQVCSEEPIQVPQPIDTEQATNVMEVVPSSVAAQKPIQGPEPHDTELFTVRENVTQRPTPPEQSVLGLKSTKIKQAAVGQVEICADLQDPEFTEANTGDPPAPKPDETGSAPLHEEKVSWQMNSRMSLQDPRMFVAKRATIPVGESHLSKFMLSFMTGKREPLIGRGAVVECRSFKQPTFYLCLTCTKKINKNCICNHIISGDHQYCYIESLYPDLIPDWMKNPTDVAWWVEGHEEIWDVQVMKLDLNSYEKVASAPFDLALALLQVIRRERNQSYLQPLVTPGQRLIIVHNWGVPHQEALGMQPQDPSRCRAQSQRGAFIEETVQHQETPFGQEQDSDCIEFVCVSEKRVQSPGRPQKPSQDLKEVERQRVTNVVETAEHGGAHQEPAEEPKYADQAKAVNTKAVPAQASPSEAWPGLKGTEKVPAERVGRSSVDLRAYVEDPQRTQPVVGLNALIECRSDKQPPLYLCVACSTQLNKTPVIDHVIGNKHRLSYLGSRRPDLFMGWNNSQDSATMFSNLMEMAREVECEEQDGVREIQEVSLDSAAYTEVKSMPFDKALNLLQIICKEQDRSDLHPLVTVKQERIEYQACPEQPRQVPQHIDTDQGSAPEEKPTPVEMVTHQECRSGSGAKTPMIGLQLVIECRNVEEQPPPCLYICQACSVKLTGDQRSINKHLSSVQHQYFYIKSCHPSRFETEKKAGRMVCGMTDLVQFVAKKLEEDEGSGSFQVMNMSKVFYEKFKQGNYEECIKMLKGCDSVEEKQTCRKIRERNIIQHTDSAGVTLPYLTAPCGPGKTLQSSGPGSYVSRDSPTTRTPPIVSNRAVPAKNRTKQTAGQRLWPDHLASPGDSAAHRPSTATRCPSREGGPIRPLAPRQPDHVSHGTSKPQSLSSLSPTGPARSPRDTLSHRPAVATELPPVRAASRPHPSQTATSSRAASTRRSGANEDVVQGEQISTVGRLLSPAADKGFSTTGARKRPHHEEEPGDEAPWNYENRQFSSGPCETSVPQSKPSRGVHDPRGSAPPDLHLSDMAPGGRCSSNIVIGLSRMVVEKESPSSRGGLERGAREPVPKCPTSGKAARDLDGESSDQGLKKERCSEDGSSRITLSSSQIPHLTATARPVSATAGRVPQTASHSRKRPSCQSAGTQHKATDGATIRRPSNSSPPVKIPGLDYNDSQESPAERFLTCWKATTGGEGTV</sequence>
<comment type="caution">
    <text evidence="3">The sequence shown here is derived from an EMBL/GenBank/DDBJ whole genome shotgun (WGS) entry which is preliminary data.</text>
</comment>
<evidence type="ECO:0000313" key="4">
    <source>
        <dbReference type="Proteomes" id="UP001221898"/>
    </source>
</evidence>
<feature type="compositionally biased region" description="Basic and acidic residues" evidence="1">
    <location>
        <begin position="2384"/>
        <end position="2401"/>
    </location>
</feature>
<feature type="compositionally biased region" description="Low complexity" evidence="1">
    <location>
        <begin position="2262"/>
        <end position="2274"/>
    </location>
</feature>
<feature type="region of interest" description="Disordered" evidence="1">
    <location>
        <begin position="1927"/>
        <end position="1949"/>
    </location>
</feature>
<feature type="compositionally biased region" description="Pro residues" evidence="1">
    <location>
        <begin position="1248"/>
        <end position="1257"/>
    </location>
</feature>
<feature type="compositionally biased region" description="Basic and acidic residues" evidence="1">
    <location>
        <begin position="2422"/>
        <end position="2433"/>
    </location>
</feature>